<dbReference type="PANTHER" id="PTHR37783:SF1">
    <property type="entry name" value="MEMBRANE PROTEIN, PUTATIVE (AFU_ORTHOLOGUE AFUA_1G04315)-RELATED"/>
    <property type="match status" value="1"/>
</dbReference>
<dbReference type="Pfam" id="PF10615">
    <property type="entry name" value="DUF2470"/>
    <property type="match status" value="1"/>
</dbReference>
<dbReference type="AlphaFoldDB" id="A0A4P7MY57"/>
<proteinExistence type="predicted"/>
<dbReference type="PANTHER" id="PTHR37783">
    <property type="entry name" value="MEMBRANE PROTEIN, PUTATIVE (AFU_ORTHOLOGUE AFUA_1G04315)-RELATED"/>
    <property type="match status" value="1"/>
</dbReference>
<reference evidence="1 2" key="1">
    <citation type="journal article" date="2019" name="Mol. Biol. Evol.">
        <title>Blast fungal genomes show frequent chromosomal changes, gene gains and losses, and effector gene turnover.</title>
        <authorList>
            <person name="Gomez Luciano L.B."/>
            <person name="Jason Tsai I."/>
            <person name="Chuma I."/>
            <person name="Tosa Y."/>
            <person name="Chen Y.H."/>
            <person name="Li J.Y."/>
            <person name="Li M.Y."/>
            <person name="Jade Lu M.Y."/>
            <person name="Nakayashiki H."/>
            <person name="Li W.H."/>
        </authorList>
    </citation>
    <scope>NUCLEOTIDE SEQUENCE [LARGE SCALE GENOMIC DNA]</scope>
    <source>
        <strain evidence="1">MZ5-1-6</strain>
    </source>
</reference>
<protein>
    <submittedName>
        <fullName evidence="1">Uncharacterized protein</fullName>
    </submittedName>
</protein>
<dbReference type="OMA" id="VECFFFD"/>
<dbReference type="InterPro" id="IPR037119">
    <property type="entry name" value="Haem_oxidase_HugZ-like_sf"/>
</dbReference>
<name>A0A4P7MY57_PYROR</name>
<sequence>MHTTTKMMSASIPQSEHNRTVAHVNKDHAEDLSLYLRHFNGVSIQDSADAELLSLNLDRMLIRAGPSRALHKVSYSPPLTDWADRRSVLVEMSRSARDASSSGGRLPDPDLSHADPASLIRGPRLVPDVMVDGVVVFLVASATACHLGYIEPGTSLWSNPLLAMFPGGPGNFARIMTTFVWPVAAIHVAEAAFMVTRLRKYGVPLLSSAGLFWTFSILVEGVLGWTRFNKMIKEMRLEAAGKAGKKN</sequence>
<evidence type="ECO:0000313" key="1">
    <source>
        <dbReference type="EMBL" id="QBZ54032.1"/>
    </source>
</evidence>
<gene>
    <name evidence="1" type="ORF">PoMZ_09723</name>
</gene>
<accession>A0A4P7MY57</accession>
<dbReference type="Proteomes" id="UP000294847">
    <property type="component" value="Chromosome 1"/>
</dbReference>
<dbReference type="SMR" id="A0A4P7MY57"/>
<organism evidence="1 2">
    <name type="scientific">Pyricularia oryzae</name>
    <name type="common">Rice blast fungus</name>
    <name type="synonym">Magnaporthe oryzae</name>
    <dbReference type="NCBI Taxonomy" id="318829"/>
    <lineage>
        <taxon>Eukaryota</taxon>
        <taxon>Fungi</taxon>
        <taxon>Dikarya</taxon>
        <taxon>Ascomycota</taxon>
        <taxon>Pezizomycotina</taxon>
        <taxon>Sordariomycetes</taxon>
        <taxon>Sordariomycetidae</taxon>
        <taxon>Magnaporthales</taxon>
        <taxon>Pyriculariaceae</taxon>
        <taxon>Pyricularia</taxon>
    </lineage>
</organism>
<dbReference type="Gene3D" id="3.20.180.10">
    <property type="entry name" value="PNP-oxidase-like"/>
    <property type="match status" value="1"/>
</dbReference>
<evidence type="ECO:0000313" key="2">
    <source>
        <dbReference type="Proteomes" id="UP000294847"/>
    </source>
</evidence>
<dbReference type="InterPro" id="IPR019595">
    <property type="entry name" value="DUF2470"/>
</dbReference>
<dbReference type="EMBL" id="CP034204">
    <property type="protein sequence ID" value="QBZ54032.1"/>
    <property type="molecule type" value="Genomic_DNA"/>
</dbReference>